<feature type="domain" description="RNA polymerase sigma-70 region 2" evidence="5">
    <location>
        <begin position="8"/>
        <end position="73"/>
    </location>
</feature>
<name>A0ABS6JAN4_9BACI</name>
<dbReference type="CDD" id="cd06171">
    <property type="entry name" value="Sigma70_r4"/>
    <property type="match status" value="1"/>
</dbReference>
<dbReference type="InterPro" id="IPR014284">
    <property type="entry name" value="RNA_pol_sigma-70_dom"/>
</dbReference>
<dbReference type="Proteomes" id="UP000784880">
    <property type="component" value="Unassembled WGS sequence"/>
</dbReference>
<keyword evidence="4" id="KW-0804">Transcription</keyword>
<dbReference type="PANTHER" id="PTHR43133">
    <property type="entry name" value="RNA POLYMERASE ECF-TYPE SIGMA FACTO"/>
    <property type="match status" value="1"/>
</dbReference>
<gene>
    <name evidence="7" type="ORF">KS419_03160</name>
</gene>
<evidence type="ECO:0000256" key="1">
    <source>
        <dbReference type="ARBA" id="ARBA00023015"/>
    </source>
</evidence>
<keyword evidence="2" id="KW-0731">Sigma factor</keyword>
<evidence type="ECO:0000313" key="7">
    <source>
        <dbReference type="EMBL" id="MBU9710742.1"/>
    </source>
</evidence>
<keyword evidence="8" id="KW-1185">Reference proteome</keyword>
<evidence type="ECO:0000256" key="3">
    <source>
        <dbReference type="ARBA" id="ARBA00023125"/>
    </source>
</evidence>
<evidence type="ECO:0000256" key="2">
    <source>
        <dbReference type="ARBA" id="ARBA00023082"/>
    </source>
</evidence>
<keyword evidence="1" id="KW-0805">Transcription regulation</keyword>
<feature type="domain" description="RNA polymerase sigma factor 70 region 4 type 2" evidence="6">
    <location>
        <begin position="105"/>
        <end position="155"/>
    </location>
</feature>
<dbReference type="Pfam" id="PF04542">
    <property type="entry name" value="Sigma70_r2"/>
    <property type="match status" value="1"/>
</dbReference>
<accession>A0ABS6JAN4</accession>
<protein>
    <submittedName>
        <fullName evidence="7">RNA polymerase sigma factor</fullName>
    </submittedName>
</protein>
<evidence type="ECO:0000256" key="4">
    <source>
        <dbReference type="ARBA" id="ARBA00023163"/>
    </source>
</evidence>
<dbReference type="InterPro" id="IPR007627">
    <property type="entry name" value="RNA_pol_sigma70_r2"/>
</dbReference>
<sequence length="170" mass="20345">MEEFDELYFKYSDRVYSYIFLMVGKKETAEDLTQETFVKMFRKRNQFDGDSKFSTWLISIARNTTIDYLRKQRPVYLWPFEKFSVLSAPESVELKVTTDETVKDVYKQIAAMKRTYKEVLILRKVQELSVKETAEILGWSEGKVKMVTRRAMEKLRLQMKEEVEPNESFR</sequence>
<dbReference type="EMBL" id="JAHQCS010000046">
    <property type="protein sequence ID" value="MBU9710742.1"/>
    <property type="molecule type" value="Genomic_DNA"/>
</dbReference>
<proteinExistence type="predicted"/>
<dbReference type="NCBIfam" id="TIGR02937">
    <property type="entry name" value="sigma70-ECF"/>
    <property type="match status" value="1"/>
</dbReference>
<evidence type="ECO:0000259" key="6">
    <source>
        <dbReference type="Pfam" id="PF08281"/>
    </source>
</evidence>
<reference evidence="7 8" key="1">
    <citation type="submission" date="2021-06" db="EMBL/GenBank/DDBJ databases">
        <title>Bacillus sp. RD4P76, an endophyte from a halophyte.</title>
        <authorList>
            <person name="Sun J.-Q."/>
        </authorList>
    </citation>
    <scope>NUCLEOTIDE SEQUENCE [LARGE SCALE GENOMIC DNA]</scope>
    <source>
        <strain evidence="7 8">CGMCC 1.15917</strain>
    </source>
</reference>
<organism evidence="7 8">
    <name type="scientific">Evansella tamaricis</name>
    <dbReference type="NCBI Taxonomy" id="2069301"/>
    <lineage>
        <taxon>Bacteria</taxon>
        <taxon>Bacillati</taxon>
        <taxon>Bacillota</taxon>
        <taxon>Bacilli</taxon>
        <taxon>Bacillales</taxon>
        <taxon>Bacillaceae</taxon>
        <taxon>Evansella</taxon>
    </lineage>
</organism>
<dbReference type="RefSeq" id="WP_217064642.1">
    <property type="nucleotide sequence ID" value="NZ_JAHQCS010000046.1"/>
</dbReference>
<evidence type="ECO:0000259" key="5">
    <source>
        <dbReference type="Pfam" id="PF04542"/>
    </source>
</evidence>
<comment type="caution">
    <text evidence="7">The sequence shown here is derived from an EMBL/GenBank/DDBJ whole genome shotgun (WGS) entry which is preliminary data.</text>
</comment>
<evidence type="ECO:0000313" key="8">
    <source>
        <dbReference type="Proteomes" id="UP000784880"/>
    </source>
</evidence>
<keyword evidence="3" id="KW-0238">DNA-binding</keyword>
<dbReference type="PANTHER" id="PTHR43133:SF8">
    <property type="entry name" value="RNA POLYMERASE SIGMA FACTOR HI_1459-RELATED"/>
    <property type="match status" value="1"/>
</dbReference>
<dbReference type="InterPro" id="IPR039425">
    <property type="entry name" value="RNA_pol_sigma-70-like"/>
</dbReference>
<dbReference type="Pfam" id="PF08281">
    <property type="entry name" value="Sigma70_r4_2"/>
    <property type="match status" value="1"/>
</dbReference>
<dbReference type="InterPro" id="IPR013249">
    <property type="entry name" value="RNA_pol_sigma70_r4_t2"/>
</dbReference>